<dbReference type="FunFam" id="3.40.50.300:FF:000013">
    <property type="entry name" value="PhoH family ATPase"/>
    <property type="match status" value="1"/>
</dbReference>
<comment type="caution">
    <text evidence="9">The sequence shown here is derived from an EMBL/GenBank/DDBJ whole genome shotgun (WGS) entry which is preliminary data.</text>
</comment>
<dbReference type="Gene3D" id="3.40.50.300">
    <property type="entry name" value="P-loop containing nucleotide triphosphate hydrolases"/>
    <property type="match status" value="1"/>
</dbReference>
<keyword evidence="4" id="KW-0547">Nucleotide-binding</keyword>
<evidence type="ECO:0000313" key="9">
    <source>
        <dbReference type="EMBL" id="PKZ15970.1"/>
    </source>
</evidence>
<feature type="domain" description="PhoH-like protein" evidence="8">
    <location>
        <begin position="157"/>
        <end position="359"/>
    </location>
</feature>
<feature type="region of interest" description="Disordered" evidence="7">
    <location>
        <begin position="97"/>
        <end position="137"/>
    </location>
</feature>
<gene>
    <name evidence="9" type="ORF">CYJ32_00545</name>
</gene>
<dbReference type="InterPro" id="IPR051451">
    <property type="entry name" value="PhoH2-like"/>
</dbReference>
<evidence type="ECO:0000256" key="7">
    <source>
        <dbReference type="SAM" id="MobiDB-lite"/>
    </source>
</evidence>
<dbReference type="GO" id="GO:0005524">
    <property type="term" value="F:ATP binding"/>
    <property type="evidence" value="ECO:0007669"/>
    <property type="project" value="UniProtKB-KW"/>
</dbReference>
<evidence type="ECO:0000313" key="10">
    <source>
        <dbReference type="Proteomes" id="UP000242263"/>
    </source>
</evidence>
<keyword evidence="3" id="KW-0963">Cytoplasm</keyword>
<dbReference type="EMBL" id="PKGU01000001">
    <property type="protein sequence ID" value="PKZ15970.1"/>
    <property type="molecule type" value="Genomic_DNA"/>
</dbReference>
<accession>A0A2I1M757</accession>
<comment type="similarity">
    <text evidence="2">Belongs to the PhoH family.</text>
</comment>
<dbReference type="SUPFAM" id="SSF52540">
    <property type="entry name" value="P-loop containing nucleoside triphosphate hydrolases"/>
    <property type="match status" value="1"/>
</dbReference>
<dbReference type="RefSeq" id="WP_101541126.1">
    <property type="nucleotide sequence ID" value="NZ_CAUUNK010000040.1"/>
</dbReference>
<organism evidence="9 10">
    <name type="scientific">Alloscardovia omnicolens</name>
    <dbReference type="NCBI Taxonomy" id="419015"/>
    <lineage>
        <taxon>Bacteria</taxon>
        <taxon>Bacillati</taxon>
        <taxon>Actinomycetota</taxon>
        <taxon>Actinomycetes</taxon>
        <taxon>Bifidobacteriales</taxon>
        <taxon>Bifidobacteriaceae</taxon>
        <taxon>Alloscardovia</taxon>
    </lineage>
</organism>
<evidence type="ECO:0000256" key="4">
    <source>
        <dbReference type="ARBA" id="ARBA00022741"/>
    </source>
</evidence>
<feature type="compositionally biased region" description="Basic and acidic residues" evidence="7">
    <location>
        <begin position="112"/>
        <end position="127"/>
    </location>
</feature>
<sequence>MAQSGTTTRTVTIPAELNPVSVCGPEDQILRLIEKAYSDLTFVVRGNTIAIVSSSVRTEADALAAQDFLNNIIDTAYTNPLNVDDVERLLSNKLSQKADRKERKIKPSAPRFPDERPHFIGRPHTENNVKSSVSGQRTTIGGQHIPRVITMAHGVPIRPKTAGQVDYINAIESHTITFGIGPAGTGKTYLAVAKAVRAFEDGAIRRIILTRPAVEAGENLGFLPGTLNEKVDPYLRPLYDALSDMLGNERMQRYIADNTIEVAPLAYMRGRTLNDAYVILDEAQNTTPEQMKMFLTRLGFNTRMVITGDVTQVDFSVHRSGLLQIEKVLGDVDDIAFVHLGSDDVVRHNLVGRIVSAYDAFTAAQQKHKTQNKTE</sequence>
<dbReference type="GO" id="GO:0005829">
    <property type="term" value="C:cytosol"/>
    <property type="evidence" value="ECO:0007669"/>
    <property type="project" value="TreeGrafter"/>
</dbReference>
<dbReference type="AlphaFoldDB" id="A0A2I1M757"/>
<dbReference type="InterPro" id="IPR003714">
    <property type="entry name" value="PhoH"/>
</dbReference>
<evidence type="ECO:0000256" key="2">
    <source>
        <dbReference type="ARBA" id="ARBA00010393"/>
    </source>
</evidence>
<comment type="subcellular location">
    <subcellularLocation>
        <location evidence="1">Cytoplasm</location>
    </subcellularLocation>
</comment>
<evidence type="ECO:0000256" key="1">
    <source>
        <dbReference type="ARBA" id="ARBA00004496"/>
    </source>
</evidence>
<dbReference type="PANTHER" id="PTHR30473">
    <property type="entry name" value="PROTEIN PHOH"/>
    <property type="match status" value="1"/>
</dbReference>
<proteinExistence type="inferred from homology"/>
<protein>
    <recommendedName>
        <fullName evidence="6">PhoH-like protein</fullName>
    </recommendedName>
</protein>
<reference evidence="9 10" key="1">
    <citation type="submission" date="2017-12" db="EMBL/GenBank/DDBJ databases">
        <title>Phylogenetic diversity of female urinary microbiome.</title>
        <authorList>
            <person name="Thomas-White K."/>
            <person name="Wolfe A.J."/>
        </authorList>
    </citation>
    <scope>NUCLEOTIDE SEQUENCE [LARGE SCALE GENOMIC DNA]</scope>
    <source>
        <strain evidence="9 10">UMB0064</strain>
    </source>
</reference>
<keyword evidence="5" id="KW-0067">ATP-binding</keyword>
<feature type="compositionally biased region" description="Polar residues" evidence="7">
    <location>
        <begin position="128"/>
        <end position="137"/>
    </location>
</feature>
<dbReference type="PANTHER" id="PTHR30473:SF1">
    <property type="entry name" value="PHOH-LIKE PROTEIN"/>
    <property type="match status" value="1"/>
</dbReference>
<name>A0A2I1M757_9BIFI</name>
<evidence type="ECO:0000256" key="6">
    <source>
        <dbReference type="ARBA" id="ARBA00039970"/>
    </source>
</evidence>
<evidence type="ECO:0000256" key="3">
    <source>
        <dbReference type="ARBA" id="ARBA00022490"/>
    </source>
</evidence>
<dbReference type="InterPro" id="IPR027417">
    <property type="entry name" value="P-loop_NTPase"/>
</dbReference>
<evidence type="ECO:0000256" key="5">
    <source>
        <dbReference type="ARBA" id="ARBA00022840"/>
    </source>
</evidence>
<dbReference type="Proteomes" id="UP000242263">
    <property type="component" value="Unassembled WGS sequence"/>
</dbReference>
<dbReference type="Pfam" id="PF02562">
    <property type="entry name" value="PhoH"/>
    <property type="match status" value="1"/>
</dbReference>
<evidence type="ECO:0000259" key="8">
    <source>
        <dbReference type="Pfam" id="PF02562"/>
    </source>
</evidence>